<reference evidence="2" key="2">
    <citation type="submission" date="2021-04" db="EMBL/GenBank/DDBJ databases">
        <authorList>
            <person name="Zhang T."/>
            <person name="Zhang Y."/>
            <person name="Lu D."/>
            <person name="Zuo D."/>
            <person name="Du Z."/>
        </authorList>
    </citation>
    <scope>NUCLEOTIDE SEQUENCE</scope>
    <source>
        <strain evidence="2">JR1</strain>
    </source>
</reference>
<dbReference type="RefSeq" id="WP_212192942.1">
    <property type="nucleotide sequence ID" value="NZ_JAGTAR010000043.1"/>
</dbReference>
<comment type="caution">
    <text evidence="2">The sequence shown here is derived from an EMBL/GenBank/DDBJ whole genome shotgun (WGS) entry which is preliminary data.</text>
</comment>
<reference evidence="2" key="1">
    <citation type="journal article" date="2018" name="Int. J. Syst. Evol. Microbiol.">
        <title>Carboxylicivirga sediminis sp. nov., isolated from coastal sediment.</title>
        <authorList>
            <person name="Wang F.Q."/>
            <person name="Ren L.H."/>
            <person name="Zou R.J."/>
            <person name="Sun Y.Z."/>
            <person name="Liu X.J."/>
            <person name="Jiang F."/>
            <person name="Liu L.J."/>
        </authorList>
    </citation>
    <scope>NUCLEOTIDE SEQUENCE</scope>
    <source>
        <strain evidence="2">JR1</strain>
    </source>
</reference>
<evidence type="ECO:0000313" key="2">
    <source>
        <dbReference type="EMBL" id="MBR8537917.1"/>
    </source>
</evidence>
<dbReference type="AlphaFoldDB" id="A0A941F7M1"/>
<name>A0A941F7M1_9BACT</name>
<accession>A0A941F7M1</accession>
<proteinExistence type="predicted"/>
<dbReference type="EMBL" id="JAGTAR010000043">
    <property type="protein sequence ID" value="MBR8537917.1"/>
    <property type="molecule type" value="Genomic_DNA"/>
</dbReference>
<evidence type="ECO:0000256" key="1">
    <source>
        <dbReference type="SAM" id="Phobius"/>
    </source>
</evidence>
<protein>
    <submittedName>
        <fullName evidence="2">Uncharacterized protein</fullName>
    </submittedName>
</protein>
<gene>
    <name evidence="2" type="ORF">KDU71_20260</name>
</gene>
<keyword evidence="1" id="KW-0472">Membrane</keyword>
<keyword evidence="1" id="KW-0812">Transmembrane</keyword>
<feature type="transmembrane region" description="Helical" evidence="1">
    <location>
        <begin position="9"/>
        <end position="31"/>
    </location>
</feature>
<organism evidence="2 3">
    <name type="scientific">Carboxylicivirga sediminis</name>
    <dbReference type="NCBI Taxonomy" id="2006564"/>
    <lineage>
        <taxon>Bacteria</taxon>
        <taxon>Pseudomonadati</taxon>
        <taxon>Bacteroidota</taxon>
        <taxon>Bacteroidia</taxon>
        <taxon>Marinilabiliales</taxon>
        <taxon>Marinilabiliaceae</taxon>
        <taxon>Carboxylicivirga</taxon>
    </lineage>
</organism>
<dbReference type="Proteomes" id="UP000679220">
    <property type="component" value="Unassembled WGS sequence"/>
</dbReference>
<evidence type="ECO:0000313" key="3">
    <source>
        <dbReference type="Proteomes" id="UP000679220"/>
    </source>
</evidence>
<sequence length="169" mass="19509">MKKYIRKYLLIVASVMWVLLILLGAILFNWFDQGIDVFLSKLVFPTLLIIITSLVQWMVSKPIAEYMDSPNMEVPDFSVVKNHKLQHKKGLSLEDLAKSLPKRFVVSHIDTESKKIKLYDKNIWQWGIGYIIEMRPEETIVFSIPFSSHAIGAERVREKSVAQLMACLV</sequence>
<keyword evidence="3" id="KW-1185">Reference proteome</keyword>
<keyword evidence="1" id="KW-1133">Transmembrane helix</keyword>
<feature type="transmembrane region" description="Helical" evidence="1">
    <location>
        <begin position="37"/>
        <end position="59"/>
    </location>
</feature>